<evidence type="ECO:0000313" key="3">
    <source>
        <dbReference type="Proteomes" id="UP000613193"/>
    </source>
</evidence>
<dbReference type="EMBL" id="JAEHFW010000001">
    <property type="protein sequence ID" value="MBK0379333.1"/>
    <property type="molecule type" value="Genomic_DNA"/>
</dbReference>
<evidence type="ECO:0000259" key="1">
    <source>
        <dbReference type="Pfam" id="PF26395"/>
    </source>
</evidence>
<dbReference type="RefSeq" id="WP_200065767.1">
    <property type="nucleotide sequence ID" value="NZ_JAEHFW010000001.1"/>
</dbReference>
<feature type="domain" description="Type II CBASS E2 protein" evidence="1">
    <location>
        <begin position="22"/>
        <end position="139"/>
    </location>
</feature>
<dbReference type="Proteomes" id="UP000613193">
    <property type="component" value="Unassembled WGS sequence"/>
</dbReference>
<proteinExistence type="predicted"/>
<evidence type="ECO:0000313" key="2">
    <source>
        <dbReference type="EMBL" id="MBK0379333.1"/>
    </source>
</evidence>
<accession>A0A934PUM6</accession>
<sequence>MAVKNLIPERRLNPAHLLRLEMALLRKHYGFLSAKLVGGVLYVYGYCQPTEYSITYHYKVVYDPKSVPKVYVTEPEIAYKDDIHMYSDDHRLCLYYPPDHSWTEHSRLFDTIIPWTHKWFLYYEIYLISGKWEHPFVEHRKL</sequence>
<comment type="caution">
    <text evidence="2">The sequence shown here is derived from an EMBL/GenBank/DDBJ whole genome shotgun (WGS) entry which is preliminary data.</text>
</comment>
<keyword evidence="3" id="KW-1185">Reference proteome</keyword>
<dbReference type="AlphaFoldDB" id="A0A934PUM6"/>
<dbReference type="InterPro" id="IPR058588">
    <property type="entry name" value="E2-CBASS"/>
</dbReference>
<dbReference type="Pfam" id="PF26395">
    <property type="entry name" value="E2-CBASS"/>
    <property type="match status" value="1"/>
</dbReference>
<name>A0A934PUM6_9SPHI</name>
<reference evidence="2" key="1">
    <citation type="submission" date="2020-12" db="EMBL/GenBank/DDBJ databases">
        <title>Bacterial novel species Mucilaginibacter sp. SD-g isolated from soil.</title>
        <authorList>
            <person name="Jung H.-Y."/>
        </authorList>
    </citation>
    <scope>NUCLEOTIDE SEQUENCE</scope>
    <source>
        <strain evidence="2">SD-g</strain>
    </source>
</reference>
<organism evidence="2 3">
    <name type="scientific">Mucilaginibacter segetis</name>
    <dbReference type="NCBI Taxonomy" id="2793071"/>
    <lineage>
        <taxon>Bacteria</taxon>
        <taxon>Pseudomonadati</taxon>
        <taxon>Bacteroidota</taxon>
        <taxon>Sphingobacteriia</taxon>
        <taxon>Sphingobacteriales</taxon>
        <taxon>Sphingobacteriaceae</taxon>
        <taxon>Mucilaginibacter</taxon>
    </lineage>
</organism>
<protein>
    <recommendedName>
        <fullName evidence="1">Type II CBASS E2 protein domain-containing protein</fullName>
    </recommendedName>
</protein>
<gene>
    <name evidence="2" type="ORF">I5M19_08450</name>
</gene>